<dbReference type="InterPro" id="IPR011044">
    <property type="entry name" value="Quino_amine_DH_bsu"/>
</dbReference>
<dbReference type="PANTHER" id="PTHR47197:SF3">
    <property type="entry name" value="DIHYDRO-HEME D1 DEHYDROGENASE"/>
    <property type="match status" value="1"/>
</dbReference>
<evidence type="ECO:0000259" key="3">
    <source>
        <dbReference type="Pfam" id="PF18962"/>
    </source>
</evidence>
<evidence type="ECO:0000256" key="1">
    <source>
        <dbReference type="ARBA" id="ARBA00022729"/>
    </source>
</evidence>
<dbReference type="AlphaFoldDB" id="A0A9X1R4Z6"/>
<reference evidence="4" key="1">
    <citation type="submission" date="2021-09" db="EMBL/GenBank/DDBJ databases">
        <title>Genome of Aequorivita sp. strain F64183.</title>
        <authorList>
            <person name="Wang Y."/>
        </authorList>
    </citation>
    <scope>NUCLEOTIDE SEQUENCE</scope>
    <source>
        <strain evidence="4">F64183</strain>
    </source>
</reference>
<dbReference type="PANTHER" id="PTHR47197">
    <property type="entry name" value="PROTEIN NIRF"/>
    <property type="match status" value="1"/>
</dbReference>
<comment type="caution">
    <text evidence="4">The sequence shown here is derived from an EMBL/GenBank/DDBJ whole genome shotgun (WGS) entry which is preliminary data.</text>
</comment>
<name>A0A9X1R4Z6_9FLAO</name>
<dbReference type="InterPro" id="IPR051200">
    <property type="entry name" value="Host-pathogen_enzymatic-act"/>
</dbReference>
<feature type="signal peptide" evidence="2">
    <location>
        <begin position="1"/>
        <end position="21"/>
    </location>
</feature>
<dbReference type="InterPro" id="IPR026444">
    <property type="entry name" value="Secre_tail"/>
</dbReference>
<feature type="chain" id="PRO_5040753668" evidence="2">
    <location>
        <begin position="22"/>
        <end position="866"/>
    </location>
</feature>
<gene>
    <name evidence="4" type="ORF">K8344_10930</name>
</gene>
<dbReference type="InterPro" id="IPR015943">
    <property type="entry name" value="WD40/YVTN_repeat-like_dom_sf"/>
</dbReference>
<dbReference type="NCBIfam" id="TIGR04183">
    <property type="entry name" value="Por_Secre_tail"/>
    <property type="match status" value="1"/>
</dbReference>
<sequence length="866" mass="93976">MRSFYTIITLFLFTPFFSLLAQGSQDGSQVVHIYEETAISIPPMPEFSPSISHLNSGDLVEGDTFGQFKFSPDGTQIWTVNRSTNNVTVIDVDSRDIIQNIEVGEFPFGIDFSDEYALVTCSLSNEVYVINISDFSVQTIIPVSSYPAPVEISRVGNIAIVGCDTDDVAEVINLNTLTVINTISNFPVAIHLNSTASGHNRKVNSYRNFKITDDEEFVVNGASSDGLKFFDIDTGAVTATIVEAKDTRQLALSGDGTKIVGYETMDDVVTQVDVATQSFTKQVSIPQGVSFTFGPAAINMDGSKALVATSQNSSALIDFETETFDFINLNNRPNWLASTNNGETFVAGGSILSTIDSNTGTILGTLSNEQIQLGAISANGTVAASTPLFFEWINFYDLSTPSQITKEGKQFTGSELEADVPSLVKFTPDGSKIITANSLSGSVSIIDVETETLESIIDLNTYSVASLDITSDGNYAVVPDRINDEVVIIDLQTAEIVATVSSGGSGPNQVFILPGDDIAYVSNVAGVGGVDNIGVISLDGTNSSLISTFSTGKASLYFYNYYVLHGSFEITQDGQYGLLAAGSSNEINIIDLNSHTIVNTISVAEYPLHISITKNSSLGEFAAVTLKYSDEIAILEKSDGIWSLLNKYSSAAGPTRIEYDPHSESFWVTSREDQVIQRFSISDLEFVEDINYAPSDPIAVRVAKDFNRKFTITNQRFSNGENMLEVNTSGSLEEYSLPTLASHYFDISSDGKMAAIGQFNIDQVSLFKDTELGVQQITINNTLNPYTVYPNPVDDHINFKNTYGKLPNGNIEFFLYDSLGKLVSKSQVEGKSLFSIPRSQTLKGGLYTYKLKNSSQIIQNGKLILK</sequence>
<dbReference type="SUPFAM" id="SSF51004">
    <property type="entry name" value="C-terminal (heme d1) domain of cytochrome cd1-nitrite reductase"/>
    <property type="match status" value="1"/>
</dbReference>
<dbReference type="SUPFAM" id="SSF50969">
    <property type="entry name" value="YVTN repeat-like/Quinoprotein amine dehydrogenase"/>
    <property type="match status" value="1"/>
</dbReference>
<dbReference type="InterPro" id="IPR011048">
    <property type="entry name" value="Haem_d1_sf"/>
</dbReference>
<evidence type="ECO:0000256" key="2">
    <source>
        <dbReference type="SAM" id="SignalP"/>
    </source>
</evidence>
<dbReference type="RefSeq" id="WP_237608725.1">
    <property type="nucleotide sequence ID" value="NZ_JAIRBB010000010.1"/>
</dbReference>
<evidence type="ECO:0000313" key="4">
    <source>
        <dbReference type="EMBL" id="MCG2431633.1"/>
    </source>
</evidence>
<dbReference type="EMBL" id="JAIRBB010000010">
    <property type="protein sequence ID" value="MCG2431633.1"/>
    <property type="molecule type" value="Genomic_DNA"/>
</dbReference>
<organism evidence="4 5">
    <name type="scientific">Aequorivita xiaoshiensis</name>
    <dbReference type="NCBI Taxonomy" id="2874476"/>
    <lineage>
        <taxon>Bacteria</taxon>
        <taxon>Pseudomonadati</taxon>
        <taxon>Bacteroidota</taxon>
        <taxon>Flavobacteriia</taxon>
        <taxon>Flavobacteriales</taxon>
        <taxon>Flavobacteriaceae</taxon>
        <taxon>Aequorivita</taxon>
    </lineage>
</organism>
<dbReference type="Gene3D" id="2.130.10.10">
    <property type="entry name" value="YVTN repeat-like/Quinoprotein amine dehydrogenase"/>
    <property type="match status" value="4"/>
</dbReference>
<proteinExistence type="predicted"/>
<dbReference type="Pfam" id="PF18962">
    <property type="entry name" value="Por_Secre_tail"/>
    <property type="match status" value="1"/>
</dbReference>
<dbReference type="NCBIfam" id="TIGR02276">
    <property type="entry name" value="beta_rpt_yvtn"/>
    <property type="match status" value="1"/>
</dbReference>
<keyword evidence="1 2" id="KW-0732">Signal</keyword>
<feature type="domain" description="Secretion system C-terminal sorting" evidence="3">
    <location>
        <begin position="788"/>
        <end position="864"/>
    </location>
</feature>
<keyword evidence="5" id="KW-1185">Reference proteome</keyword>
<accession>A0A9X1R4Z6</accession>
<evidence type="ECO:0000313" key="5">
    <source>
        <dbReference type="Proteomes" id="UP001139462"/>
    </source>
</evidence>
<protein>
    <submittedName>
        <fullName evidence="4">T9SS type A sorting domain-containing protein</fullName>
    </submittedName>
</protein>
<dbReference type="InterPro" id="IPR011964">
    <property type="entry name" value="YVTN_b-propeller_repeat"/>
</dbReference>
<dbReference type="Proteomes" id="UP001139462">
    <property type="component" value="Unassembled WGS sequence"/>
</dbReference>